<evidence type="ECO:0000256" key="2">
    <source>
        <dbReference type="SAM" id="SignalP"/>
    </source>
</evidence>
<feature type="signal peptide" evidence="2">
    <location>
        <begin position="1"/>
        <end position="20"/>
    </location>
</feature>
<dbReference type="EMBL" id="LNIX01000027">
    <property type="protein sequence ID" value="OXA41914.1"/>
    <property type="molecule type" value="Genomic_DNA"/>
</dbReference>
<sequence length="597" mass="68579">MTSSPYTNFLCLVFISTVFCTNSKPLTVNLTRSLFQHLDPDCDLILAHHNNFLNFDVLTSPIPSKRGIYVFHLPQINTTTWSKYPLIWYRRKNNPRGIYAISQKVQFPSNAFCYIGVIITKLTDFDKSPEGLSKREFSTLTTQQILIFYDIIYSKFPATWHTHEQSNLHISLLIRVQLDFYRLMKEDDLWTAMFTYELNLILVPGQDEWYKPIKSQGYKLIRASPHAVIDAICRQSHFRNLVEPPAVLYMATNRKSLLNLNGIYDRKESCEKYATNPFYLIREELYTPRAILFFSLVCLGNFTYGDARDDSAPSGTRFSCFLRNHSYPGILLHDVLFEGAAIIENVPEAIRAWVVLLLAMVIISAVFAVIVIHRLEWGYLDAISLAQLVVISILLEKPTDISRQIGYFSSFKFLIGFWLLLVPILTNGYVGLSITTISSPLEAKSVTTFNQLTKPGCEEANTECHISRIKRYTAALNIYSTMSEILKLDVGKTDKYIRKFDATSRIRVSQNRFIKTEIGRQSSEDEIPGIIGFFWPWRIPHPYLENFTDIINITNEWDSEHALVQCGRTALVLDDREINTLRSIIHGFNSSSQSRQS</sequence>
<keyword evidence="1" id="KW-1133">Transmembrane helix</keyword>
<dbReference type="Proteomes" id="UP000198287">
    <property type="component" value="Unassembled WGS sequence"/>
</dbReference>
<evidence type="ECO:0000313" key="3">
    <source>
        <dbReference type="EMBL" id="OXA41914.1"/>
    </source>
</evidence>
<protein>
    <submittedName>
        <fullName evidence="3">Uncharacterized protein</fullName>
    </submittedName>
</protein>
<dbReference type="AlphaFoldDB" id="A0A226DAP0"/>
<gene>
    <name evidence="3" type="ORF">Fcan01_23148</name>
</gene>
<feature type="chain" id="PRO_5012668954" evidence="2">
    <location>
        <begin position="21"/>
        <end position="597"/>
    </location>
</feature>
<proteinExistence type="predicted"/>
<keyword evidence="2" id="KW-0732">Signal</keyword>
<feature type="transmembrane region" description="Helical" evidence="1">
    <location>
        <begin position="415"/>
        <end position="434"/>
    </location>
</feature>
<keyword evidence="1" id="KW-0472">Membrane</keyword>
<accession>A0A226DAP0</accession>
<keyword evidence="4" id="KW-1185">Reference proteome</keyword>
<evidence type="ECO:0000256" key="1">
    <source>
        <dbReference type="SAM" id="Phobius"/>
    </source>
</evidence>
<reference evidence="3 4" key="1">
    <citation type="submission" date="2015-12" db="EMBL/GenBank/DDBJ databases">
        <title>The genome of Folsomia candida.</title>
        <authorList>
            <person name="Faddeeva A."/>
            <person name="Derks M.F."/>
            <person name="Anvar Y."/>
            <person name="Smit S."/>
            <person name="Van Straalen N."/>
            <person name="Roelofs D."/>
        </authorList>
    </citation>
    <scope>NUCLEOTIDE SEQUENCE [LARGE SCALE GENOMIC DNA]</scope>
    <source>
        <strain evidence="3 4">VU population</strain>
        <tissue evidence="3">Whole body</tissue>
    </source>
</reference>
<keyword evidence="1" id="KW-0812">Transmembrane</keyword>
<name>A0A226DAP0_FOLCA</name>
<comment type="caution">
    <text evidence="3">The sequence shown here is derived from an EMBL/GenBank/DDBJ whole genome shotgun (WGS) entry which is preliminary data.</text>
</comment>
<organism evidence="3 4">
    <name type="scientific">Folsomia candida</name>
    <name type="common">Springtail</name>
    <dbReference type="NCBI Taxonomy" id="158441"/>
    <lineage>
        <taxon>Eukaryota</taxon>
        <taxon>Metazoa</taxon>
        <taxon>Ecdysozoa</taxon>
        <taxon>Arthropoda</taxon>
        <taxon>Hexapoda</taxon>
        <taxon>Collembola</taxon>
        <taxon>Entomobryomorpha</taxon>
        <taxon>Isotomoidea</taxon>
        <taxon>Isotomidae</taxon>
        <taxon>Proisotominae</taxon>
        <taxon>Folsomia</taxon>
    </lineage>
</organism>
<feature type="transmembrane region" description="Helical" evidence="1">
    <location>
        <begin position="352"/>
        <end position="372"/>
    </location>
</feature>
<evidence type="ECO:0000313" key="4">
    <source>
        <dbReference type="Proteomes" id="UP000198287"/>
    </source>
</evidence>